<dbReference type="EMBL" id="JAPDHF010000011">
    <property type="protein sequence ID" value="KAJ4011020.1"/>
    <property type="molecule type" value="Genomic_DNA"/>
</dbReference>
<comment type="similarity">
    <text evidence="1">Belongs to the cycloisomerase 2 family.</text>
</comment>
<name>A0A9W8U8R8_9HYPO</name>
<dbReference type="InterPro" id="IPR011045">
    <property type="entry name" value="N2O_reductase_N"/>
</dbReference>
<organism evidence="2 3">
    <name type="scientific">Fusarium irregulare</name>
    <dbReference type="NCBI Taxonomy" id="2494466"/>
    <lineage>
        <taxon>Eukaryota</taxon>
        <taxon>Fungi</taxon>
        <taxon>Dikarya</taxon>
        <taxon>Ascomycota</taxon>
        <taxon>Pezizomycotina</taxon>
        <taxon>Sordariomycetes</taxon>
        <taxon>Hypocreomycetidae</taxon>
        <taxon>Hypocreales</taxon>
        <taxon>Nectriaceae</taxon>
        <taxon>Fusarium</taxon>
        <taxon>Fusarium incarnatum-equiseti species complex</taxon>
    </lineage>
</organism>
<reference evidence="2" key="1">
    <citation type="submission" date="2022-10" db="EMBL/GenBank/DDBJ databases">
        <title>Fusarium specimens isolated from Avocado Roots.</title>
        <authorList>
            <person name="Stajich J."/>
            <person name="Roper C."/>
            <person name="Heimlech-Rivalta G."/>
        </authorList>
    </citation>
    <scope>NUCLEOTIDE SEQUENCE</scope>
    <source>
        <strain evidence="2">CF00143</strain>
    </source>
</reference>
<comment type="caution">
    <text evidence="2">The sequence shown here is derived from an EMBL/GenBank/DDBJ whole genome shotgun (WGS) entry which is preliminary data.</text>
</comment>
<dbReference type="Pfam" id="PF10282">
    <property type="entry name" value="Lactonase"/>
    <property type="match status" value="1"/>
</dbReference>
<protein>
    <recommendedName>
        <fullName evidence="4">6-phosphogluconolactonase</fullName>
    </recommendedName>
</protein>
<proteinExistence type="inferred from homology"/>
<keyword evidence="3" id="KW-1185">Reference proteome</keyword>
<sequence>MAVPDRGADRVYIYQVHSTNHVERIRTMTLPPGTGPRHVLFSQVKNGKTSMFLISELDNTINAFSFAYGNHGNKSLDLNETLHISHLQRVSTLDATGRRTKPMNADVASELAVSHDGRFLYASNRNTESVEKADTIAIYSLDADATKPLRFLGLNSTQGKIPRHFSLSSDSRNRFIAVANQVTNDLFIFNRNLKTGFLEEVAGYYSFGKLDLTTKVGPMNVIWD</sequence>
<dbReference type="Gene3D" id="2.130.10.10">
    <property type="entry name" value="YVTN repeat-like/Quinoprotein amine dehydrogenase"/>
    <property type="match status" value="1"/>
</dbReference>
<dbReference type="AlphaFoldDB" id="A0A9W8U8R8"/>
<accession>A0A9W8U8R8</accession>
<dbReference type="Proteomes" id="UP001152130">
    <property type="component" value="Unassembled WGS sequence"/>
</dbReference>
<evidence type="ECO:0000256" key="1">
    <source>
        <dbReference type="ARBA" id="ARBA00005564"/>
    </source>
</evidence>
<evidence type="ECO:0000313" key="3">
    <source>
        <dbReference type="Proteomes" id="UP001152130"/>
    </source>
</evidence>
<dbReference type="InterPro" id="IPR019405">
    <property type="entry name" value="Lactonase_7-beta_prop"/>
</dbReference>
<gene>
    <name evidence="2" type="ORF">NW766_007652</name>
</gene>
<evidence type="ECO:0000313" key="2">
    <source>
        <dbReference type="EMBL" id="KAJ4011020.1"/>
    </source>
</evidence>
<dbReference type="OrthoDB" id="9972196at2759"/>
<dbReference type="SUPFAM" id="SSF50974">
    <property type="entry name" value="Nitrous oxide reductase, N-terminal domain"/>
    <property type="match status" value="1"/>
</dbReference>
<dbReference type="InterPro" id="IPR015943">
    <property type="entry name" value="WD40/YVTN_repeat-like_dom_sf"/>
</dbReference>
<dbReference type="PANTHER" id="PTHR30344:SF1">
    <property type="entry name" value="6-PHOSPHOGLUCONOLACTONASE"/>
    <property type="match status" value="1"/>
</dbReference>
<evidence type="ECO:0008006" key="4">
    <source>
        <dbReference type="Google" id="ProtNLM"/>
    </source>
</evidence>
<dbReference type="GO" id="GO:0017057">
    <property type="term" value="F:6-phosphogluconolactonase activity"/>
    <property type="evidence" value="ECO:0007669"/>
    <property type="project" value="TreeGrafter"/>
</dbReference>
<dbReference type="InterPro" id="IPR050282">
    <property type="entry name" value="Cycloisomerase_2"/>
</dbReference>
<dbReference type="PANTHER" id="PTHR30344">
    <property type="entry name" value="6-PHOSPHOGLUCONOLACTONASE-RELATED"/>
    <property type="match status" value="1"/>
</dbReference>